<dbReference type="InterPro" id="IPR029063">
    <property type="entry name" value="SAM-dependent_MTases_sf"/>
</dbReference>
<dbReference type="EMBL" id="SJPJ01000001">
    <property type="protein sequence ID" value="TWT84159.1"/>
    <property type="molecule type" value="Genomic_DNA"/>
</dbReference>
<organism evidence="1 2">
    <name type="scientific">Novipirellula herctigrandis</name>
    <dbReference type="NCBI Taxonomy" id="2527986"/>
    <lineage>
        <taxon>Bacteria</taxon>
        <taxon>Pseudomonadati</taxon>
        <taxon>Planctomycetota</taxon>
        <taxon>Planctomycetia</taxon>
        <taxon>Pirellulales</taxon>
        <taxon>Pirellulaceae</taxon>
        <taxon>Novipirellula</taxon>
    </lineage>
</organism>
<evidence type="ECO:0008006" key="3">
    <source>
        <dbReference type="Google" id="ProtNLM"/>
    </source>
</evidence>
<name>A0A5C5Z9W7_9BACT</name>
<dbReference type="Proteomes" id="UP000315010">
    <property type="component" value="Unassembled WGS sequence"/>
</dbReference>
<proteinExistence type="predicted"/>
<evidence type="ECO:0000313" key="2">
    <source>
        <dbReference type="Proteomes" id="UP000315010"/>
    </source>
</evidence>
<keyword evidence="2" id="KW-1185">Reference proteome</keyword>
<gene>
    <name evidence="1" type="ORF">CA13_56350</name>
</gene>
<protein>
    <recommendedName>
        <fullName evidence="3">Class I SAM-dependent methyltransferase</fullName>
    </recommendedName>
</protein>
<reference evidence="1 2" key="1">
    <citation type="submission" date="2019-02" db="EMBL/GenBank/DDBJ databases">
        <title>Deep-cultivation of Planctomycetes and their phenomic and genomic characterization uncovers novel biology.</title>
        <authorList>
            <person name="Wiegand S."/>
            <person name="Jogler M."/>
            <person name="Boedeker C."/>
            <person name="Pinto D."/>
            <person name="Vollmers J."/>
            <person name="Rivas-Marin E."/>
            <person name="Kohn T."/>
            <person name="Peeters S.H."/>
            <person name="Heuer A."/>
            <person name="Rast P."/>
            <person name="Oberbeckmann S."/>
            <person name="Bunk B."/>
            <person name="Jeske O."/>
            <person name="Meyerdierks A."/>
            <person name="Storesund J.E."/>
            <person name="Kallscheuer N."/>
            <person name="Luecker S."/>
            <person name="Lage O.M."/>
            <person name="Pohl T."/>
            <person name="Merkel B.J."/>
            <person name="Hornburger P."/>
            <person name="Mueller R.-W."/>
            <person name="Bruemmer F."/>
            <person name="Labrenz M."/>
            <person name="Spormann A.M."/>
            <person name="Op Den Camp H."/>
            <person name="Overmann J."/>
            <person name="Amann R."/>
            <person name="Jetten M.S.M."/>
            <person name="Mascher T."/>
            <person name="Medema M.H."/>
            <person name="Devos D.P."/>
            <person name="Kaster A.-K."/>
            <person name="Ovreas L."/>
            <person name="Rohde M."/>
            <person name="Galperin M.Y."/>
            <person name="Jogler C."/>
        </authorList>
    </citation>
    <scope>NUCLEOTIDE SEQUENCE [LARGE SCALE GENOMIC DNA]</scope>
    <source>
        <strain evidence="1 2">CA13</strain>
    </source>
</reference>
<dbReference type="AlphaFoldDB" id="A0A5C5Z9W7"/>
<dbReference type="SUPFAM" id="SSF53335">
    <property type="entry name" value="S-adenosyl-L-methionine-dependent methyltransferases"/>
    <property type="match status" value="1"/>
</dbReference>
<accession>A0A5C5Z9W7</accession>
<dbReference type="Gene3D" id="3.40.50.150">
    <property type="entry name" value="Vaccinia Virus protein VP39"/>
    <property type="match status" value="1"/>
</dbReference>
<comment type="caution">
    <text evidence="1">The sequence shown here is derived from an EMBL/GenBank/DDBJ whole genome shotgun (WGS) entry which is preliminary data.</text>
</comment>
<evidence type="ECO:0000313" key="1">
    <source>
        <dbReference type="EMBL" id="TWT84159.1"/>
    </source>
</evidence>
<sequence>MPLEELTMLQTIPIPRLPSSIAEHAKLIAEANRRVDAFTKSRRETIHNFVVCDFAVVGAAIEWIANENLICGNAFCEWGSGLGVVTMMAAIQGFDAVGIEVESDLIDEARRLADDFSIPAGFVEGSFLPEDRSAIADRIQDIDHVDLDAASAYEELGSSIDEFDLIFAFPWPGEHQYFAELFDGCASDGALLMTYDGRNQLVLQRRVG</sequence>